<evidence type="ECO:0000313" key="4">
    <source>
        <dbReference type="Proteomes" id="UP001175211"/>
    </source>
</evidence>
<feature type="transmembrane region" description="Helical" evidence="1">
    <location>
        <begin position="91"/>
        <end position="110"/>
    </location>
</feature>
<keyword evidence="1" id="KW-0472">Membrane</keyword>
<feature type="transmembrane region" description="Helical" evidence="1">
    <location>
        <begin position="156"/>
        <end position="182"/>
    </location>
</feature>
<keyword evidence="1" id="KW-0812">Transmembrane</keyword>
<protein>
    <recommendedName>
        <fullName evidence="2">DUF6534 domain-containing protein</fullName>
    </recommendedName>
</protein>
<comment type="caution">
    <text evidence="3">The sequence shown here is derived from an EMBL/GenBank/DDBJ whole genome shotgun (WGS) entry which is preliminary data.</text>
</comment>
<dbReference type="Proteomes" id="UP001175211">
    <property type="component" value="Unassembled WGS sequence"/>
</dbReference>
<dbReference type="PANTHER" id="PTHR40465:SF1">
    <property type="entry name" value="DUF6534 DOMAIN-CONTAINING PROTEIN"/>
    <property type="match status" value="1"/>
</dbReference>
<dbReference type="InterPro" id="IPR045339">
    <property type="entry name" value="DUF6534"/>
</dbReference>
<proteinExistence type="predicted"/>
<dbReference type="RefSeq" id="XP_060336742.1">
    <property type="nucleotide sequence ID" value="XM_060480581.1"/>
</dbReference>
<feature type="transmembrane region" description="Helical" evidence="1">
    <location>
        <begin position="117"/>
        <end position="144"/>
    </location>
</feature>
<keyword evidence="1" id="KW-1133">Transmembrane helix</keyword>
<feature type="domain" description="DUF6534" evidence="2">
    <location>
        <begin position="167"/>
        <end position="269"/>
    </location>
</feature>
<feature type="transmembrane region" description="Helical" evidence="1">
    <location>
        <begin position="46"/>
        <end position="71"/>
    </location>
</feature>
<gene>
    <name evidence="3" type="ORF">EV420DRAFT_1759219</name>
</gene>
<dbReference type="Pfam" id="PF20152">
    <property type="entry name" value="DUF6534"/>
    <property type="match status" value="1"/>
</dbReference>
<reference evidence="3" key="1">
    <citation type="submission" date="2023-06" db="EMBL/GenBank/DDBJ databases">
        <authorList>
            <consortium name="Lawrence Berkeley National Laboratory"/>
            <person name="Ahrendt S."/>
            <person name="Sahu N."/>
            <person name="Indic B."/>
            <person name="Wong-Bajracharya J."/>
            <person name="Merenyi Z."/>
            <person name="Ke H.-M."/>
            <person name="Monk M."/>
            <person name="Kocsube S."/>
            <person name="Drula E."/>
            <person name="Lipzen A."/>
            <person name="Balint B."/>
            <person name="Henrissat B."/>
            <person name="Andreopoulos B."/>
            <person name="Martin F.M."/>
            <person name="Harder C.B."/>
            <person name="Rigling D."/>
            <person name="Ford K.L."/>
            <person name="Foster G.D."/>
            <person name="Pangilinan J."/>
            <person name="Papanicolaou A."/>
            <person name="Barry K."/>
            <person name="LaButti K."/>
            <person name="Viragh M."/>
            <person name="Koriabine M."/>
            <person name="Yan M."/>
            <person name="Riley R."/>
            <person name="Champramary S."/>
            <person name="Plett K.L."/>
            <person name="Tsai I.J."/>
            <person name="Slot J."/>
            <person name="Sipos G."/>
            <person name="Plett J."/>
            <person name="Nagy L.G."/>
            <person name="Grigoriev I.V."/>
        </authorList>
    </citation>
    <scope>NUCLEOTIDE SEQUENCE</scope>
    <source>
        <strain evidence="3">CCBAS 213</strain>
    </source>
</reference>
<keyword evidence="4" id="KW-1185">Reference proteome</keyword>
<dbReference type="AlphaFoldDB" id="A0AA39U2U3"/>
<evidence type="ECO:0000256" key="1">
    <source>
        <dbReference type="SAM" id="Phobius"/>
    </source>
</evidence>
<dbReference type="GeneID" id="85364129"/>
<organism evidence="3 4">
    <name type="scientific">Armillaria tabescens</name>
    <name type="common">Ringless honey mushroom</name>
    <name type="synonym">Agaricus tabescens</name>
    <dbReference type="NCBI Taxonomy" id="1929756"/>
    <lineage>
        <taxon>Eukaryota</taxon>
        <taxon>Fungi</taxon>
        <taxon>Dikarya</taxon>
        <taxon>Basidiomycota</taxon>
        <taxon>Agaricomycotina</taxon>
        <taxon>Agaricomycetes</taxon>
        <taxon>Agaricomycetidae</taxon>
        <taxon>Agaricales</taxon>
        <taxon>Marasmiineae</taxon>
        <taxon>Physalacriaceae</taxon>
        <taxon>Desarmillaria</taxon>
    </lineage>
</organism>
<evidence type="ECO:0000313" key="3">
    <source>
        <dbReference type="EMBL" id="KAK0465915.1"/>
    </source>
</evidence>
<sequence>MSSEISDPFGGVVVSIFISFLLLGAVFVQVYIYFDRYPKDNIWLKAFVIVLFTLDVLDSVFVLMWIYNLLIDNFGNPVAFTKTEWTAVTDPLLEGIIAGMVQGFFAWKIWVLTNNYFYLGVIVLCTLTSFAGSMATSILCFLIAESVDWNGLRNEVGAPILVWLIPAALVDLVITIIIVIYLQRAKGSIRRTNRILDRITRLTIQNGFLTATVALTDVGLSLGVTSRPYYLCAGSPIPVLFDHPNHYLSGVVFILPKLYTNSALSSLNAVRNMTSAVIIYIPTVDDSIVSSANPTFQDIGDEVASMAMSCNNIEFDHRESLYS</sequence>
<evidence type="ECO:0000259" key="2">
    <source>
        <dbReference type="Pfam" id="PF20152"/>
    </source>
</evidence>
<dbReference type="PANTHER" id="PTHR40465">
    <property type="entry name" value="CHROMOSOME 1, WHOLE GENOME SHOTGUN SEQUENCE"/>
    <property type="match status" value="1"/>
</dbReference>
<dbReference type="EMBL" id="JAUEPS010000004">
    <property type="protein sequence ID" value="KAK0465915.1"/>
    <property type="molecule type" value="Genomic_DNA"/>
</dbReference>
<name>A0AA39U2U3_ARMTA</name>
<feature type="transmembrane region" description="Helical" evidence="1">
    <location>
        <begin position="12"/>
        <end position="34"/>
    </location>
</feature>
<accession>A0AA39U2U3</accession>